<name>A0A840UZ13_9BACT</name>
<comment type="caution">
    <text evidence="2">The sequence shown here is derived from an EMBL/GenBank/DDBJ whole genome shotgun (WGS) entry which is preliminary data.</text>
</comment>
<dbReference type="Proteomes" id="UP000557717">
    <property type="component" value="Unassembled WGS sequence"/>
</dbReference>
<proteinExistence type="predicted"/>
<dbReference type="EMBL" id="JACHFD010000001">
    <property type="protein sequence ID" value="MBB5350066.1"/>
    <property type="molecule type" value="Genomic_DNA"/>
</dbReference>
<dbReference type="RefSeq" id="WP_184015072.1">
    <property type="nucleotide sequence ID" value="NZ_JACHFD010000001.1"/>
</dbReference>
<keyword evidence="3" id="KW-1185">Reference proteome</keyword>
<evidence type="ECO:0000313" key="3">
    <source>
        <dbReference type="Proteomes" id="UP000557717"/>
    </source>
</evidence>
<dbReference type="AlphaFoldDB" id="A0A840UZ13"/>
<feature type="region of interest" description="Disordered" evidence="1">
    <location>
        <begin position="34"/>
        <end position="65"/>
    </location>
</feature>
<feature type="compositionally biased region" description="Low complexity" evidence="1">
    <location>
        <begin position="44"/>
        <end position="56"/>
    </location>
</feature>
<sequence length="571" mass="64689">MSEPTQISPWVWGGLGVTVVALFSLGWSMAAPSQSPFDEPKTEASASANPSRPARISNRESTPSPARIQVAAIRALPTQSEQLRATYALVESLSLEELAKWLEGRWFEHVDDYNLSFFNKLAEKRWQREDPEGFQLWKIRQGGGSAWDVFSEWAQSDPARLIDYFREHPDPTMELQHLESLAKRDPAMVALRIQEMFSEGSSLWGSNGTQEYRLEAALRAIIAADPTLAEGLMSKLPAKFARKLEDQLTARKLQESFHEGLQDLIGREDGWKVFTRLDFEGKGDRLLEEIDQLPPNWIQGIAENPYSVVNAKNAGAWFQMDLEGLGVSHQSANRLRARALNYLGRENIEEGIRMLRESDFSLNERRNVLANWAHLIPADQQSTLLSGFSEEEMALVKNRTDLVEMSEEQRDFKPNGPDEWFAAAAEGKIGYSMFETLRSWDSEKQTAFLEGYRHLPEEQRSKVAKGLMENGHRLGPNLTGEVIRDQLSLADEENQNIPIQAAKLAVQWVNDDPVAASQWVNSLPPGQGRSWAQQNLVRNWMLNDPEASEQWLQALPAAEQREVRTFLEEHP</sequence>
<protein>
    <submittedName>
        <fullName evidence="2">Uncharacterized protein</fullName>
    </submittedName>
</protein>
<evidence type="ECO:0000313" key="2">
    <source>
        <dbReference type="EMBL" id="MBB5350066.1"/>
    </source>
</evidence>
<accession>A0A840UZ13</accession>
<evidence type="ECO:0000256" key="1">
    <source>
        <dbReference type="SAM" id="MobiDB-lite"/>
    </source>
</evidence>
<reference evidence="2 3" key="1">
    <citation type="submission" date="2020-08" db="EMBL/GenBank/DDBJ databases">
        <title>Genomic Encyclopedia of Type Strains, Phase IV (KMG-IV): sequencing the most valuable type-strain genomes for metagenomic binning, comparative biology and taxonomic classification.</title>
        <authorList>
            <person name="Goeker M."/>
        </authorList>
    </citation>
    <scope>NUCLEOTIDE SEQUENCE [LARGE SCALE GENOMIC DNA]</scope>
    <source>
        <strain evidence="2 3">YC6886</strain>
    </source>
</reference>
<gene>
    <name evidence="2" type="ORF">HNR46_000287</name>
</gene>
<organism evidence="2 3">
    <name type="scientific">Haloferula luteola</name>
    <dbReference type="NCBI Taxonomy" id="595692"/>
    <lineage>
        <taxon>Bacteria</taxon>
        <taxon>Pseudomonadati</taxon>
        <taxon>Verrucomicrobiota</taxon>
        <taxon>Verrucomicrobiia</taxon>
        <taxon>Verrucomicrobiales</taxon>
        <taxon>Verrucomicrobiaceae</taxon>
        <taxon>Haloferula</taxon>
    </lineage>
</organism>